<accession>A0ABW9XFL9</accession>
<evidence type="ECO:0000313" key="1">
    <source>
        <dbReference type="EMBL" id="NBC37348.1"/>
    </source>
</evidence>
<dbReference type="EMBL" id="JAAAPO010000005">
    <property type="protein sequence ID" value="NBC37348.1"/>
    <property type="molecule type" value="Genomic_DNA"/>
</dbReference>
<dbReference type="RefSeq" id="WP_161719345.1">
    <property type="nucleotide sequence ID" value="NZ_JAAAPO010000005.1"/>
</dbReference>
<reference evidence="2" key="1">
    <citation type="submission" date="2020-01" db="EMBL/GenBank/DDBJ databases">
        <title>Sphingomonas sp. strain CSW-10.</title>
        <authorList>
            <person name="Chen W.-M."/>
        </authorList>
    </citation>
    <scope>NUCLEOTIDE SEQUENCE [LARGE SCALE GENOMIC DNA]</scope>
    <source>
        <strain evidence="2">FSY-8</strain>
    </source>
</reference>
<proteinExistence type="predicted"/>
<dbReference type="Proteomes" id="UP000753724">
    <property type="component" value="Unassembled WGS sequence"/>
</dbReference>
<protein>
    <submittedName>
        <fullName evidence="1">Uncharacterized protein</fullName>
    </submittedName>
</protein>
<keyword evidence="2" id="KW-1185">Reference proteome</keyword>
<name>A0ABW9XFL9_9SPHN</name>
<sequence length="64" mass="6670">MNDAEARANLTCLRAMADYALANGPGSLARLDPDAIAAKHRACPFLIRLVVGMICPANAECAVA</sequence>
<organism evidence="1 2">
    <name type="scientific">Novosphingobium ovatum</name>
    <dbReference type="NCBI Taxonomy" id="1908523"/>
    <lineage>
        <taxon>Bacteria</taxon>
        <taxon>Pseudomonadati</taxon>
        <taxon>Pseudomonadota</taxon>
        <taxon>Alphaproteobacteria</taxon>
        <taxon>Sphingomonadales</taxon>
        <taxon>Sphingomonadaceae</taxon>
        <taxon>Novosphingobium</taxon>
    </lineage>
</organism>
<comment type="caution">
    <text evidence="1">The sequence shown here is derived from an EMBL/GenBank/DDBJ whole genome shotgun (WGS) entry which is preliminary data.</text>
</comment>
<gene>
    <name evidence="1" type="ORF">GTZ99_12385</name>
</gene>
<evidence type="ECO:0000313" key="2">
    <source>
        <dbReference type="Proteomes" id="UP000753724"/>
    </source>
</evidence>